<feature type="region of interest" description="Disordered" evidence="4">
    <location>
        <begin position="1053"/>
        <end position="1081"/>
    </location>
</feature>
<feature type="region of interest" description="Disordered" evidence="4">
    <location>
        <begin position="417"/>
        <end position="436"/>
    </location>
</feature>
<evidence type="ECO:0000259" key="5">
    <source>
        <dbReference type="PROSITE" id="PS50013"/>
    </source>
</evidence>
<feature type="compositionally biased region" description="Acidic residues" evidence="4">
    <location>
        <begin position="760"/>
        <end position="771"/>
    </location>
</feature>
<dbReference type="Proteomes" id="UP001162164">
    <property type="component" value="Unassembled WGS sequence"/>
</dbReference>
<feature type="compositionally biased region" description="Pro residues" evidence="4">
    <location>
        <begin position="773"/>
        <end position="783"/>
    </location>
</feature>
<evidence type="ECO:0000256" key="4">
    <source>
        <dbReference type="SAM" id="MobiDB-lite"/>
    </source>
</evidence>
<dbReference type="SUPFAM" id="SSF54160">
    <property type="entry name" value="Chromo domain-like"/>
    <property type="match status" value="1"/>
</dbReference>
<proteinExistence type="predicted"/>
<feature type="compositionally biased region" description="Low complexity" evidence="4">
    <location>
        <begin position="420"/>
        <end position="431"/>
    </location>
</feature>
<feature type="region of interest" description="Disordered" evidence="4">
    <location>
        <begin position="1"/>
        <end position="64"/>
    </location>
</feature>
<evidence type="ECO:0000313" key="7">
    <source>
        <dbReference type="Proteomes" id="UP001162164"/>
    </source>
</evidence>
<feature type="compositionally biased region" description="Pro residues" evidence="4">
    <location>
        <begin position="748"/>
        <end position="757"/>
    </location>
</feature>
<feature type="domain" description="Chromo" evidence="5">
    <location>
        <begin position="444"/>
        <end position="505"/>
    </location>
</feature>
<evidence type="ECO:0000256" key="1">
    <source>
        <dbReference type="ARBA" id="ARBA00004123"/>
    </source>
</evidence>
<feature type="region of interest" description="Disordered" evidence="4">
    <location>
        <begin position="1095"/>
        <end position="1119"/>
    </location>
</feature>
<dbReference type="Gene3D" id="2.40.50.40">
    <property type="match status" value="1"/>
</dbReference>
<feature type="compositionally biased region" description="Polar residues" evidence="4">
    <location>
        <begin position="37"/>
        <end position="64"/>
    </location>
</feature>
<name>A0ABQ9K5W2_9CUCU</name>
<dbReference type="InterPro" id="IPR051219">
    <property type="entry name" value="Heterochromatin_chromo-domain"/>
</dbReference>
<evidence type="ECO:0000256" key="3">
    <source>
        <dbReference type="SAM" id="Coils"/>
    </source>
</evidence>
<dbReference type="PANTHER" id="PTHR22812">
    <property type="entry name" value="CHROMOBOX PROTEIN"/>
    <property type="match status" value="1"/>
</dbReference>
<sequence length="1260" mass="137292">MDEITDVPSDADQLPALDAAASAGNDTDADFLPAVPVNTTDTADNIDTYSGISTASTERATDASSLTTDILTDILNEVTETPDETSNSEVTAIETPADSDDIVKPSDVLPEVVSNASVSDALTSMDVTQSVEESTIGNAEGKADTSASATTVFENKEVFVDVSKPVSAVCELEEELKRLHEGDPIENVPTESIQKESTHDNNVQEEQPTAKSDPEEIQSVVEEAETSQEINEVLDPVEMLTAADDATKDPVLIKRAQEDLKKIDVLVCGTCHEVVHFVEEFKQHKLSRCRGKSHLVSICEGETKPQVWGFTLWKNKQAKMFENAEKMPSSWLIYQKWCKLPQIDKDAWITAGQTLQFCTKIGTAKVQEFKVKAQLNQEEQDPLALDGFDSNKENKQSTTEVMKKTVVKPIKLNNDVTILPSPKNSESNSNKAMRTVRSTEKHEYVVERIVAKRFSPKRKTWEYQIKWENFPSEQNTWEPISNLNHCKQMVEEFEQQLKRLKAEKAKQLAAAMSPKPRGKPVKIGQVMSTPGSSFRADSTPGRPQRTCKQKALNQVKAWCGNISDNEAGVKRAFENDDSDDSFEKKIKLEDYSDDSDIDIKPKVPQYKKITPKSPTVQVIKNGIGKSSPLPQNILIPDANGVVRINQKQLPSLSTGVYIMSKTAGIIKLDSTTSKVATSGGQTIVKVAPKIGQTQIKIIIHTTPKQLAQPPKTYKPVITKVKKPPEGTPKSIATKIIVKPKEEPKKPEPSPPQPPPKLPNDESDDGLEELPFPDEIPLPAPDSPPADFVLDPVTGKIAGQEYPETVPEMPIVKPEVDESSLDNIVKLAAADITEDDLKNETPMETDPLDQEDDDDDDDDIPTPIRKTEPITKVKRLVTSTAPVKVTMTPTLVRRDPPMFKKTFGSSTILRKSLTNTSTPRPPQRILNQTISSRAQNVSSVVRMTPQISTLGRTKPLAPKPRFNIASPSNVIRAQHEVSPKNVYSKQTVSGGMRKIGNTTIRSTAASFTGHKPQARIMQTSIVNRVSPQKKESLLVRTQPKEKTPVVLAKPKTVISMPSLMGDDDNSLSPPTTPVSEKSTPPVTTTVAAAVVASPTTSSATSAAANPEPPAEASTASSTETPAITDLSSFTLADNDNPIFITGDDGTVYQVAGQNEQGQTILLTQGSDGQQQCLLVTNEVAEAMEATTEEPQADISVPEVSTDVTEPLSVKTDDTSDQVVAQVVRAEPPSPGGTHKVVVMLPDGNLMVTQVSPEEYASLELE</sequence>
<feature type="region of interest" description="Disordered" evidence="4">
    <location>
        <begin position="180"/>
        <end position="216"/>
    </location>
</feature>
<organism evidence="6 7">
    <name type="scientific">Molorchus minor</name>
    <dbReference type="NCBI Taxonomy" id="1323400"/>
    <lineage>
        <taxon>Eukaryota</taxon>
        <taxon>Metazoa</taxon>
        <taxon>Ecdysozoa</taxon>
        <taxon>Arthropoda</taxon>
        <taxon>Hexapoda</taxon>
        <taxon>Insecta</taxon>
        <taxon>Pterygota</taxon>
        <taxon>Neoptera</taxon>
        <taxon>Endopterygota</taxon>
        <taxon>Coleoptera</taxon>
        <taxon>Polyphaga</taxon>
        <taxon>Cucujiformia</taxon>
        <taxon>Chrysomeloidea</taxon>
        <taxon>Cerambycidae</taxon>
        <taxon>Lamiinae</taxon>
        <taxon>Monochamini</taxon>
        <taxon>Molorchus</taxon>
    </lineage>
</organism>
<feature type="compositionally biased region" description="Acidic residues" evidence="4">
    <location>
        <begin position="845"/>
        <end position="859"/>
    </location>
</feature>
<feature type="compositionally biased region" description="Basic and acidic residues" evidence="4">
    <location>
        <begin position="738"/>
        <end position="747"/>
    </location>
</feature>
<reference evidence="6" key="1">
    <citation type="journal article" date="2023" name="Insect Mol. Biol.">
        <title>Genome sequencing provides insights into the evolution of gene families encoding plant cell wall-degrading enzymes in longhorned beetles.</title>
        <authorList>
            <person name="Shin N.R."/>
            <person name="Okamura Y."/>
            <person name="Kirsch R."/>
            <person name="Pauchet Y."/>
        </authorList>
    </citation>
    <scope>NUCLEOTIDE SEQUENCE</scope>
    <source>
        <strain evidence="6">MMC_N1</strain>
    </source>
</reference>
<keyword evidence="3" id="KW-0175">Coiled coil</keyword>
<feature type="compositionally biased region" description="Polar residues" evidence="4">
    <location>
        <begin position="200"/>
        <end position="210"/>
    </location>
</feature>
<comment type="caution">
    <text evidence="6">The sequence shown here is derived from an EMBL/GenBank/DDBJ whole genome shotgun (WGS) entry which is preliminary data.</text>
</comment>
<evidence type="ECO:0000256" key="2">
    <source>
        <dbReference type="ARBA" id="ARBA00023242"/>
    </source>
</evidence>
<dbReference type="SMART" id="SM00298">
    <property type="entry name" value="CHROMO"/>
    <property type="match status" value="1"/>
</dbReference>
<dbReference type="InterPro" id="IPR016197">
    <property type="entry name" value="Chromo-like_dom_sf"/>
</dbReference>
<protein>
    <recommendedName>
        <fullName evidence="5">Chromo domain-containing protein</fullName>
    </recommendedName>
</protein>
<dbReference type="InterPro" id="IPR000953">
    <property type="entry name" value="Chromo/chromo_shadow_dom"/>
</dbReference>
<keyword evidence="2" id="KW-0539">Nucleus</keyword>
<evidence type="ECO:0000313" key="6">
    <source>
        <dbReference type="EMBL" id="KAJ8985990.1"/>
    </source>
</evidence>
<feature type="compositionally biased region" description="Low complexity" evidence="4">
    <location>
        <begin position="8"/>
        <end position="23"/>
    </location>
</feature>
<comment type="subcellular location">
    <subcellularLocation>
        <location evidence="1">Nucleus</location>
    </subcellularLocation>
</comment>
<dbReference type="Pfam" id="PF00385">
    <property type="entry name" value="Chromo"/>
    <property type="match status" value="1"/>
</dbReference>
<dbReference type="PROSITE" id="PS50013">
    <property type="entry name" value="CHROMO_2"/>
    <property type="match status" value="1"/>
</dbReference>
<dbReference type="InterPro" id="IPR023780">
    <property type="entry name" value="Chromo_domain"/>
</dbReference>
<keyword evidence="7" id="KW-1185">Reference proteome</keyword>
<feature type="region of interest" description="Disordered" evidence="4">
    <location>
        <begin position="704"/>
        <end position="790"/>
    </location>
</feature>
<feature type="coiled-coil region" evidence="3">
    <location>
        <begin position="483"/>
        <end position="510"/>
    </location>
</feature>
<dbReference type="EMBL" id="JAPWTJ010000004">
    <property type="protein sequence ID" value="KAJ8985990.1"/>
    <property type="molecule type" value="Genomic_DNA"/>
</dbReference>
<feature type="region of interest" description="Disordered" evidence="4">
    <location>
        <begin position="832"/>
        <end position="864"/>
    </location>
</feature>
<dbReference type="InterPro" id="IPR023779">
    <property type="entry name" value="Chromodomain_CS"/>
</dbReference>
<accession>A0ABQ9K5W2</accession>
<gene>
    <name evidence="6" type="ORF">NQ317_013874</name>
</gene>
<feature type="compositionally biased region" description="Polar residues" evidence="4">
    <location>
        <begin position="1065"/>
        <end position="1076"/>
    </location>
</feature>
<dbReference type="PROSITE" id="PS00598">
    <property type="entry name" value="CHROMO_1"/>
    <property type="match status" value="1"/>
</dbReference>